<evidence type="ECO:0000259" key="5">
    <source>
        <dbReference type="Pfam" id="PF01494"/>
    </source>
</evidence>
<reference evidence="6" key="2">
    <citation type="submission" date="2023-06" db="EMBL/GenBank/DDBJ databases">
        <authorList>
            <consortium name="Lawrence Berkeley National Laboratory"/>
            <person name="Haridas S."/>
            <person name="Hensen N."/>
            <person name="Bonometti L."/>
            <person name="Westerberg I."/>
            <person name="Brannstrom I.O."/>
            <person name="Guillou S."/>
            <person name="Cros-Aarteil S."/>
            <person name="Calhoun S."/>
            <person name="Kuo A."/>
            <person name="Mondo S."/>
            <person name="Pangilinan J."/>
            <person name="Riley R."/>
            <person name="Labutti K."/>
            <person name="Andreopoulos B."/>
            <person name="Lipzen A."/>
            <person name="Chen C."/>
            <person name="Yanf M."/>
            <person name="Daum C."/>
            <person name="Ng V."/>
            <person name="Clum A."/>
            <person name="Steindorff A."/>
            <person name="Ohm R."/>
            <person name="Martin F."/>
            <person name="Silar P."/>
            <person name="Natvig D."/>
            <person name="Lalanne C."/>
            <person name="Gautier V."/>
            <person name="Ament-Velasquez S.L."/>
            <person name="Kruys A."/>
            <person name="Hutchinson M.I."/>
            <person name="Powell A.J."/>
            <person name="Barry K."/>
            <person name="Miller A.N."/>
            <person name="Grigoriev I.V."/>
            <person name="Debuchy R."/>
            <person name="Gladieux P."/>
            <person name="Thoren M.H."/>
            <person name="Johannesson H."/>
        </authorList>
    </citation>
    <scope>NUCLEOTIDE SEQUENCE</scope>
    <source>
        <strain evidence="6">CBS 118394</strain>
    </source>
</reference>
<evidence type="ECO:0000256" key="1">
    <source>
        <dbReference type="ARBA" id="ARBA00007992"/>
    </source>
</evidence>
<keyword evidence="4" id="KW-0560">Oxidoreductase</keyword>
<evidence type="ECO:0000313" key="7">
    <source>
        <dbReference type="Proteomes" id="UP001283341"/>
    </source>
</evidence>
<gene>
    <name evidence="6" type="ORF">B0H66DRAFT_498852</name>
</gene>
<sequence>MRASNPKSDGGRSPRIAIIGGGITGQTLAIGLLRRNITSFTLYERASAFREIGAGIGFTDNAERAMKALDARIHAGFKSVAAQNSDDWFRYVDGFNHNPQNPGDMNEELMFKMYLGERGFEGCRRSDFLQKLVDMVPSEHVRFRKNLRTVEEQKDGDGVVVMTFEDGSTAEADVVIGCDGIKSRLRQLMFGPSTNAKYSHKFAFRGLIPMSKARAALGEERTAVRVMHLGQDAHALTFPVADGALLNVVAFATDPNPWQTDPEEEEGGTKFVAPATRAEAMRAFAAFGPAVKTIMSLLPEKLDKWAVFDTYDDPVPTYVRGNLCLAGDAAHASCPHHGAGAGCGIEDSLVLAELLAATAEIGEGSRMTEVLQVYNEVRYERSQWLVQSSRVVGEMYEWQDKECGRDAERIGKEVERRSHLIWDYDVDEMVKTALKLMEGRIKGR</sequence>
<dbReference type="SUPFAM" id="SSF51905">
    <property type="entry name" value="FAD/NAD(P)-binding domain"/>
    <property type="match status" value="1"/>
</dbReference>
<evidence type="ECO:0000256" key="2">
    <source>
        <dbReference type="ARBA" id="ARBA00022630"/>
    </source>
</evidence>
<reference evidence="6" key="1">
    <citation type="journal article" date="2023" name="Mol. Phylogenet. Evol.">
        <title>Genome-scale phylogeny and comparative genomics of the fungal order Sordariales.</title>
        <authorList>
            <person name="Hensen N."/>
            <person name="Bonometti L."/>
            <person name="Westerberg I."/>
            <person name="Brannstrom I.O."/>
            <person name="Guillou S."/>
            <person name="Cros-Aarteil S."/>
            <person name="Calhoun S."/>
            <person name="Haridas S."/>
            <person name="Kuo A."/>
            <person name="Mondo S."/>
            <person name="Pangilinan J."/>
            <person name="Riley R."/>
            <person name="LaButti K."/>
            <person name="Andreopoulos B."/>
            <person name="Lipzen A."/>
            <person name="Chen C."/>
            <person name="Yan M."/>
            <person name="Daum C."/>
            <person name="Ng V."/>
            <person name="Clum A."/>
            <person name="Steindorff A."/>
            <person name="Ohm R.A."/>
            <person name="Martin F."/>
            <person name="Silar P."/>
            <person name="Natvig D.O."/>
            <person name="Lalanne C."/>
            <person name="Gautier V."/>
            <person name="Ament-Velasquez S.L."/>
            <person name="Kruys A."/>
            <person name="Hutchinson M.I."/>
            <person name="Powell A.J."/>
            <person name="Barry K."/>
            <person name="Miller A.N."/>
            <person name="Grigoriev I.V."/>
            <person name="Debuchy R."/>
            <person name="Gladieux P."/>
            <person name="Hiltunen Thoren M."/>
            <person name="Johannesson H."/>
        </authorList>
    </citation>
    <scope>NUCLEOTIDE SEQUENCE</scope>
    <source>
        <strain evidence="6">CBS 118394</strain>
    </source>
</reference>
<dbReference type="PANTHER" id="PTHR46720:SF3">
    <property type="entry name" value="FAD-BINDING DOMAIN-CONTAINING PROTEIN-RELATED"/>
    <property type="match status" value="1"/>
</dbReference>
<dbReference type="InterPro" id="IPR002938">
    <property type="entry name" value="FAD-bd"/>
</dbReference>
<dbReference type="InterPro" id="IPR051104">
    <property type="entry name" value="FAD_monoxygenase"/>
</dbReference>
<evidence type="ECO:0000256" key="3">
    <source>
        <dbReference type="ARBA" id="ARBA00022827"/>
    </source>
</evidence>
<comment type="caution">
    <text evidence="6">The sequence shown here is derived from an EMBL/GenBank/DDBJ whole genome shotgun (WGS) entry which is preliminary data.</text>
</comment>
<dbReference type="GO" id="GO:0044550">
    <property type="term" value="P:secondary metabolite biosynthetic process"/>
    <property type="evidence" value="ECO:0007669"/>
    <property type="project" value="TreeGrafter"/>
</dbReference>
<organism evidence="6 7">
    <name type="scientific">Apodospora peruviana</name>
    <dbReference type="NCBI Taxonomy" id="516989"/>
    <lineage>
        <taxon>Eukaryota</taxon>
        <taxon>Fungi</taxon>
        <taxon>Dikarya</taxon>
        <taxon>Ascomycota</taxon>
        <taxon>Pezizomycotina</taxon>
        <taxon>Sordariomycetes</taxon>
        <taxon>Sordariomycetidae</taxon>
        <taxon>Sordariales</taxon>
        <taxon>Lasiosphaeriaceae</taxon>
        <taxon>Apodospora</taxon>
    </lineage>
</organism>
<evidence type="ECO:0000256" key="4">
    <source>
        <dbReference type="ARBA" id="ARBA00023002"/>
    </source>
</evidence>
<proteinExistence type="inferred from homology"/>
<dbReference type="GO" id="GO:0071949">
    <property type="term" value="F:FAD binding"/>
    <property type="evidence" value="ECO:0007669"/>
    <property type="project" value="InterPro"/>
</dbReference>
<dbReference type="PRINTS" id="PR00420">
    <property type="entry name" value="RNGMNOXGNASE"/>
</dbReference>
<dbReference type="PANTHER" id="PTHR46720">
    <property type="entry name" value="HYDROXYLASE, PUTATIVE (AFU_ORTHOLOGUE AFUA_3G01460)-RELATED"/>
    <property type="match status" value="1"/>
</dbReference>
<dbReference type="SUPFAM" id="SSF54373">
    <property type="entry name" value="FAD-linked reductases, C-terminal domain"/>
    <property type="match status" value="1"/>
</dbReference>
<dbReference type="FunFam" id="3.50.50.60:FF:000153">
    <property type="entry name" value="Salicylate hydroxylase, putative"/>
    <property type="match status" value="1"/>
</dbReference>
<dbReference type="Proteomes" id="UP001283341">
    <property type="component" value="Unassembled WGS sequence"/>
</dbReference>
<keyword evidence="2" id="KW-0285">Flavoprotein</keyword>
<feature type="domain" description="FAD-binding" evidence="5">
    <location>
        <begin position="16"/>
        <end position="388"/>
    </location>
</feature>
<name>A0AAE0HZK2_9PEZI</name>
<dbReference type="EMBL" id="JAUEDM010000005">
    <property type="protein sequence ID" value="KAK3315838.1"/>
    <property type="molecule type" value="Genomic_DNA"/>
</dbReference>
<dbReference type="Pfam" id="PF01494">
    <property type="entry name" value="FAD_binding_3"/>
    <property type="match status" value="1"/>
</dbReference>
<evidence type="ECO:0000313" key="6">
    <source>
        <dbReference type="EMBL" id="KAK3315838.1"/>
    </source>
</evidence>
<accession>A0AAE0HZK2</accession>
<keyword evidence="7" id="KW-1185">Reference proteome</keyword>
<keyword evidence="3" id="KW-0274">FAD</keyword>
<dbReference type="GO" id="GO:0004497">
    <property type="term" value="F:monooxygenase activity"/>
    <property type="evidence" value="ECO:0007669"/>
    <property type="project" value="UniProtKB-KW"/>
</dbReference>
<protein>
    <submittedName>
        <fullName evidence="6">Monooxygenase</fullName>
    </submittedName>
</protein>
<dbReference type="AlphaFoldDB" id="A0AAE0HZK2"/>
<dbReference type="InterPro" id="IPR036188">
    <property type="entry name" value="FAD/NAD-bd_sf"/>
</dbReference>
<comment type="similarity">
    <text evidence="1">Belongs to the paxM FAD-dependent monooxygenase family.</text>
</comment>
<keyword evidence="6" id="KW-0503">Monooxygenase</keyword>
<dbReference type="Gene3D" id="3.50.50.60">
    <property type="entry name" value="FAD/NAD(P)-binding domain"/>
    <property type="match status" value="1"/>
</dbReference>